<evidence type="ECO:0000259" key="9">
    <source>
        <dbReference type="Pfam" id="PF01824"/>
    </source>
</evidence>
<dbReference type="EMBL" id="U61327">
    <property type="protein sequence ID" value="AAB93711.1"/>
    <property type="molecule type" value="Genomic_DNA"/>
</dbReference>
<dbReference type="GO" id="GO:0003723">
    <property type="term" value="F:RNA binding"/>
    <property type="evidence" value="ECO:0007669"/>
    <property type="project" value="UniProtKB-KW"/>
</dbReference>
<name>O47144_BEJRA</name>
<feature type="domain" description="Domain X" evidence="8">
    <location>
        <begin position="361"/>
        <end position="476"/>
    </location>
</feature>
<dbReference type="PANTHER" id="PTHR34811:SF1">
    <property type="entry name" value="MATURASE K"/>
    <property type="match status" value="1"/>
</dbReference>
<keyword evidence="4 6" id="KW-0819">tRNA processing</keyword>
<keyword evidence="5 6" id="KW-0694">RNA-binding</keyword>
<evidence type="ECO:0000256" key="3">
    <source>
        <dbReference type="ARBA" id="ARBA00022664"/>
    </source>
</evidence>
<keyword evidence="7 10" id="KW-0150">Chloroplast</keyword>
<comment type="similarity">
    <text evidence="1 6">Belongs to the intron maturase 2 family. MatK subfamily.</text>
</comment>
<dbReference type="AlphaFoldDB" id="O47144"/>
<evidence type="ECO:0000256" key="2">
    <source>
        <dbReference type="ARBA" id="ARBA00022640"/>
    </source>
</evidence>
<keyword evidence="3 6" id="KW-0507">mRNA processing</keyword>
<dbReference type="InterPro" id="IPR002866">
    <property type="entry name" value="Maturase_MatK"/>
</dbReference>
<dbReference type="Pfam" id="PF01824">
    <property type="entry name" value="MatK_N"/>
    <property type="match status" value="1"/>
</dbReference>
<dbReference type="PANTHER" id="PTHR34811">
    <property type="entry name" value="MATURASE K"/>
    <property type="match status" value="1"/>
</dbReference>
<sequence>MEELKRYLELDSSQQHDFIYTLIFQEYIYALAHDRGLNRSIFSENGGYDNKFSLLIVKRLITHFIIQMYQKNCFLFSVNDSNQNIFLGYNTNFYSQMISEGFVVVVEIPFYLRLLSYLEGKERVKSHNLRSIHSIFPFLEDKFSFLNFVLDIQIPHPIHPEILVQTLRYWVKDASSLHLLRFFLHEYPILNSLISPKKSSFSFSRRNQRFFLFLYNFNVCEYESIFVFLRNQSSHLRSISSETFLERISFYRKIELEVLTKDFKTILWVFKEPFLHYIRYRGKALLASKGTSLLMNKWKSFLVNFWQCYFYMWSQPRRIHINQLSNHSLDFLGYLSSVRLKPLVVRSQMIENSFLIENASKKFDTLMPITTMIGSLFKANFCNVLGHPMSKPVWAALSDSDIIERFGRIYRNLSHYHSGSLKKISLYRIKYILRLSCARTLARKHKSTVRAFLKRLGVGLLEEFFTEEEQVFYLTFPKASSTSGELYRRRIWYLDIICINDLANYE</sequence>
<dbReference type="GO" id="GO:0008033">
    <property type="term" value="P:tRNA processing"/>
    <property type="evidence" value="ECO:0007669"/>
    <property type="project" value="UniProtKB-KW"/>
</dbReference>
<evidence type="ECO:0000256" key="7">
    <source>
        <dbReference type="RuleBase" id="RU004226"/>
    </source>
</evidence>
<dbReference type="HAMAP" id="MF_01390">
    <property type="entry name" value="MatK"/>
    <property type="match status" value="1"/>
</dbReference>
<feature type="domain" description="Maturase MatK N-terminal" evidence="9">
    <location>
        <begin position="1"/>
        <end position="333"/>
    </location>
</feature>
<evidence type="ECO:0000256" key="4">
    <source>
        <dbReference type="ARBA" id="ARBA00022694"/>
    </source>
</evidence>
<keyword evidence="2 7" id="KW-0934">Plastid</keyword>
<evidence type="ECO:0000259" key="8">
    <source>
        <dbReference type="Pfam" id="PF01348"/>
    </source>
</evidence>
<evidence type="ECO:0000256" key="1">
    <source>
        <dbReference type="ARBA" id="ARBA00006621"/>
    </source>
</evidence>
<dbReference type="Pfam" id="PF01348">
    <property type="entry name" value="Intron_maturas2"/>
    <property type="match status" value="1"/>
</dbReference>
<organism evidence="10">
    <name type="scientific">Bejaria racemosa</name>
    <name type="common">Tarflower</name>
    <name type="synonym">Flyweed</name>
    <dbReference type="NCBI Taxonomy" id="45896"/>
    <lineage>
        <taxon>Eukaryota</taxon>
        <taxon>Viridiplantae</taxon>
        <taxon>Streptophyta</taxon>
        <taxon>Embryophyta</taxon>
        <taxon>Tracheophyta</taxon>
        <taxon>Spermatophyta</taxon>
        <taxon>Magnoliopsida</taxon>
        <taxon>eudicotyledons</taxon>
        <taxon>Gunneridae</taxon>
        <taxon>Pentapetalae</taxon>
        <taxon>asterids</taxon>
        <taxon>Ericales</taxon>
        <taxon>Ericaceae</taxon>
        <taxon>Ericoideae</taxon>
        <taxon>Phyllodoceae</taxon>
        <taxon>Bejaria</taxon>
    </lineage>
</organism>
<protein>
    <recommendedName>
        <fullName evidence="6">Maturase K</fullName>
    </recommendedName>
    <alternativeName>
        <fullName evidence="6">Intron maturase</fullName>
    </alternativeName>
</protein>
<dbReference type="GO" id="GO:0006397">
    <property type="term" value="P:mRNA processing"/>
    <property type="evidence" value="ECO:0007669"/>
    <property type="project" value="UniProtKB-KW"/>
</dbReference>
<proteinExistence type="inferred from homology"/>
<evidence type="ECO:0000256" key="6">
    <source>
        <dbReference type="HAMAP-Rule" id="MF_01390"/>
    </source>
</evidence>
<dbReference type="InterPro" id="IPR024937">
    <property type="entry name" value="Domain_X"/>
</dbReference>
<accession>O47144</accession>
<dbReference type="InterPro" id="IPR024942">
    <property type="entry name" value="Maturase_MatK_N"/>
</dbReference>
<comment type="subcellular location">
    <subcellularLocation>
        <location evidence="6">Plastid</location>
        <location evidence="6">Chloroplast</location>
    </subcellularLocation>
</comment>
<comment type="function">
    <text evidence="6 7">Usually encoded in the trnK tRNA gene intron. Probably assists in splicing its own and other chloroplast group II introns.</text>
</comment>
<evidence type="ECO:0000313" key="10">
    <source>
        <dbReference type="EMBL" id="AAB93711.1"/>
    </source>
</evidence>
<geneLocation type="chloroplast" evidence="10"/>
<reference evidence="10" key="1">
    <citation type="journal article" date="1997" name="Am. J. Bot.">
        <title>Phylogenetics Relationships of Rhododendroideae (Ericaceae).</title>
        <authorList>
            <person name="Kron K.A."/>
        </authorList>
    </citation>
    <scope>NUCLEOTIDE SEQUENCE</scope>
</reference>
<gene>
    <name evidence="6 10" type="primary">matK</name>
</gene>
<evidence type="ECO:0000256" key="5">
    <source>
        <dbReference type="ARBA" id="ARBA00022884"/>
    </source>
</evidence>
<dbReference type="GO" id="GO:0008380">
    <property type="term" value="P:RNA splicing"/>
    <property type="evidence" value="ECO:0007669"/>
    <property type="project" value="UniProtKB-UniRule"/>
</dbReference>
<dbReference type="GO" id="GO:0009507">
    <property type="term" value="C:chloroplast"/>
    <property type="evidence" value="ECO:0007669"/>
    <property type="project" value="UniProtKB-SubCell"/>
</dbReference>